<protein>
    <submittedName>
        <fullName evidence="1">13575_t:CDS:1</fullName>
    </submittedName>
</protein>
<dbReference type="EMBL" id="CAJVPY010044101">
    <property type="protein sequence ID" value="CAG8808687.1"/>
    <property type="molecule type" value="Genomic_DNA"/>
</dbReference>
<keyword evidence="2" id="KW-1185">Reference proteome</keyword>
<name>A0A9N9PCZ5_9GLOM</name>
<comment type="caution">
    <text evidence="1">The sequence shown here is derived from an EMBL/GenBank/DDBJ whole genome shotgun (WGS) entry which is preliminary data.</text>
</comment>
<organism evidence="1 2">
    <name type="scientific">Dentiscutata erythropus</name>
    <dbReference type="NCBI Taxonomy" id="1348616"/>
    <lineage>
        <taxon>Eukaryota</taxon>
        <taxon>Fungi</taxon>
        <taxon>Fungi incertae sedis</taxon>
        <taxon>Mucoromycota</taxon>
        <taxon>Glomeromycotina</taxon>
        <taxon>Glomeromycetes</taxon>
        <taxon>Diversisporales</taxon>
        <taxon>Gigasporaceae</taxon>
        <taxon>Dentiscutata</taxon>
    </lineage>
</organism>
<sequence length="162" mass="19131">KNQKQQDSWEDICEKVESWPSSSTGDKEESFENPLPQVEFESQFSVIDLKFYRRYEEYVDDVKKEDSEKYQKFKMWFNYFDAHARSYHNLFNDELGEGTYLFTSSWEGETVKIFIASDGFFSTVESKKALSIQVVFGHTTRIHRLNPKAHNNEAQLVLAWLS</sequence>
<feature type="non-terminal residue" evidence="1">
    <location>
        <position position="1"/>
    </location>
</feature>
<dbReference type="AlphaFoldDB" id="A0A9N9PCZ5"/>
<evidence type="ECO:0000313" key="2">
    <source>
        <dbReference type="Proteomes" id="UP000789405"/>
    </source>
</evidence>
<accession>A0A9N9PCZ5</accession>
<evidence type="ECO:0000313" key="1">
    <source>
        <dbReference type="EMBL" id="CAG8808687.1"/>
    </source>
</evidence>
<reference evidence="1" key="1">
    <citation type="submission" date="2021-06" db="EMBL/GenBank/DDBJ databases">
        <authorList>
            <person name="Kallberg Y."/>
            <person name="Tangrot J."/>
            <person name="Rosling A."/>
        </authorList>
    </citation>
    <scope>NUCLEOTIDE SEQUENCE</scope>
    <source>
        <strain evidence="1">MA453B</strain>
    </source>
</reference>
<gene>
    <name evidence="1" type="ORF">DERYTH_LOCUS24941</name>
</gene>
<proteinExistence type="predicted"/>
<dbReference type="Proteomes" id="UP000789405">
    <property type="component" value="Unassembled WGS sequence"/>
</dbReference>
<feature type="non-terminal residue" evidence="1">
    <location>
        <position position="162"/>
    </location>
</feature>